<organism evidence="3 4">
    <name type="scientific">Schizothecium vesticola</name>
    <dbReference type="NCBI Taxonomy" id="314040"/>
    <lineage>
        <taxon>Eukaryota</taxon>
        <taxon>Fungi</taxon>
        <taxon>Dikarya</taxon>
        <taxon>Ascomycota</taxon>
        <taxon>Pezizomycotina</taxon>
        <taxon>Sordariomycetes</taxon>
        <taxon>Sordariomycetidae</taxon>
        <taxon>Sordariales</taxon>
        <taxon>Schizotheciaceae</taxon>
        <taxon>Schizothecium</taxon>
    </lineage>
</organism>
<evidence type="ECO:0000256" key="2">
    <source>
        <dbReference type="SAM" id="SignalP"/>
    </source>
</evidence>
<dbReference type="EMBL" id="JAUKUD010000001">
    <property type="protein sequence ID" value="KAK0753583.1"/>
    <property type="molecule type" value="Genomic_DNA"/>
</dbReference>
<feature type="chain" id="PRO_5041401059" description="Secreted protein" evidence="2">
    <location>
        <begin position="16"/>
        <end position="126"/>
    </location>
</feature>
<feature type="signal peptide" evidence="2">
    <location>
        <begin position="1"/>
        <end position="15"/>
    </location>
</feature>
<proteinExistence type="predicted"/>
<feature type="compositionally biased region" description="Pro residues" evidence="1">
    <location>
        <begin position="95"/>
        <end position="113"/>
    </location>
</feature>
<sequence>MVSPYGFLLLSQCWAIYCVAPTIRRPLVVLLLPGSLPIRGSLQTGKPHIKMVNRRLVIRTFTGHTNTTFGALGKGETGRNIFRQRFPSLSHPSSSVPPFPQTPPSEFQPPPPNSNHDLPGNGRRAN</sequence>
<evidence type="ECO:0000313" key="4">
    <source>
        <dbReference type="Proteomes" id="UP001172155"/>
    </source>
</evidence>
<reference evidence="3" key="1">
    <citation type="submission" date="2023-06" db="EMBL/GenBank/DDBJ databases">
        <title>Genome-scale phylogeny and comparative genomics of the fungal order Sordariales.</title>
        <authorList>
            <consortium name="Lawrence Berkeley National Laboratory"/>
            <person name="Hensen N."/>
            <person name="Bonometti L."/>
            <person name="Westerberg I."/>
            <person name="Brannstrom I.O."/>
            <person name="Guillou S."/>
            <person name="Cros-Aarteil S."/>
            <person name="Calhoun S."/>
            <person name="Haridas S."/>
            <person name="Kuo A."/>
            <person name="Mondo S."/>
            <person name="Pangilinan J."/>
            <person name="Riley R."/>
            <person name="LaButti K."/>
            <person name="Andreopoulos B."/>
            <person name="Lipzen A."/>
            <person name="Chen C."/>
            <person name="Yanf M."/>
            <person name="Daum C."/>
            <person name="Ng V."/>
            <person name="Clum A."/>
            <person name="Steindorff A."/>
            <person name="Ohm R."/>
            <person name="Martin F."/>
            <person name="Silar P."/>
            <person name="Natvig D."/>
            <person name="Lalanne C."/>
            <person name="Gautier V."/>
            <person name="Ament-velasquez S.L."/>
            <person name="Kruys A."/>
            <person name="Hutchinson M.I."/>
            <person name="Powell A.J."/>
            <person name="Barry K."/>
            <person name="Miller A.N."/>
            <person name="Grigoriev I.V."/>
            <person name="Debuchy R."/>
            <person name="Gladieux P."/>
            <person name="Thoren M.H."/>
            <person name="Johannesson H."/>
        </authorList>
    </citation>
    <scope>NUCLEOTIDE SEQUENCE</scope>
    <source>
        <strain evidence="3">SMH3187-1</strain>
    </source>
</reference>
<evidence type="ECO:0000313" key="3">
    <source>
        <dbReference type="EMBL" id="KAK0753583.1"/>
    </source>
</evidence>
<keyword evidence="4" id="KW-1185">Reference proteome</keyword>
<comment type="caution">
    <text evidence="3">The sequence shown here is derived from an EMBL/GenBank/DDBJ whole genome shotgun (WGS) entry which is preliminary data.</text>
</comment>
<accession>A0AA40KBX8</accession>
<feature type="region of interest" description="Disordered" evidence="1">
    <location>
        <begin position="85"/>
        <end position="126"/>
    </location>
</feature>
<evidence type="ECO:0000256" key="1">
    <source>
        <dbReference type="SAM" id="MobiDB-lite"/>
    </source>
</evidence>
<dbReference type="AlphaFoldDB" id="A0AA40KBX8"/>
<dbReference type="Proteomes" id="UP001172155">
    <property type="component" value="Unassembled WGS sequence"/>
</dbReference>
<keyword evidence="2" id="KW-0732">Signal</keyword>
<evidence type="ECO:0008006" key="5">
    <source>
        <dbReference type="Google" id="ProtNLM"/>
    </source>
</evidence>
<name>A0AA40KBX8_9PEZI</name>
<gene>
    <name evidence="3" type="ORF">B0T18DRAFT_18394</name>
</gene>
<protein>
    <recommendedName>
        <fullName evidence="5">Secreted protein</fullName>
    </recommendedName>
</protein>